<comment type="caution">
    <text evidence="2">The sequence shown here is derived from an EMBL/GenBank/DDBJ whole genome shotgun (WGS) entry which is preliminary data.</text>
</comment>
<keyword evidence="3" id="KW-1185">Reference proteome</keyword>
<feature type="compositionally biased region" description="Basic residues" evidence="1">
    <location>
        <begin position="110"/>
        <end position="119"/>
    </location>
</feature>
<evidence type="ECO:0000313" key="2">
    <source>
        <dbReference type="EMBL" id="KAE9530885.1"/>
    </source>
</evidence>
<gene>
    <name evidence="2" type="ORF">AGLY_011347</name>
</gene>
<sequence length="208" mass="22753">MKLAMAMTIDKSINHNTRRSWRRMLRRNYRRTRSDETDVRSAIGEELTGVMTSSADGRKQKGRCDPMMVGPASAMKTGADNGAPSSGSRSTAAVEDDSGAADSADNSPRFGHHHRHNHRQVTPNASCRGTPRPFRHNPSVGSTDTEMTSLDARELWLPDTEPTPSTMSALHQFGAEMLRLSRGLEKVASPESKPASPETSRSVSVRPL</sequence>
<feature type="region of interest" description="Disordered" evidence="1">
    <location>
        <begin position="47"/>
        <end position="147"/>
    </location>
</feature>
<evidence type="ECO:0000256" key="1">
    <source>
        <dbReference type="SAM" id="MobiDB-lite"/>
    </source>
</evidence>
<dbReference type="OrthoDB" id="10034726at2759"/>
<name>A0A6G0TE35_APHGL</name>
<organism evidence="2 3">
    <name type="scientific">Aphis glycines</name>
    <name type="common">Soybean aphid</name>
    <dbReference type="NCBI Taxonomy" id="307491"/>
    <lineage>
        <taxon>Eukaryota</taxon>
        <taxon>Metazoa</taxon>
        <taxon>Ecdysozoa</taxon>
        <taxon>Arthropoda</taxon>
        <taxon>Hexapoda</taxon>
        <taxon>Insecta</taxon>
        <taxon>Pterygota</taxon>
        <taxon>Neoptera</taxon>
        <taxon>Paraneoptera</taxon>
        <taxon>Hemiptera</taxon>
        <taxon>Sternorrhyncha</taxon>
        <taxon>Aphidomorpha</taxon>
        <taxon>Aphidoidea</taxon>
        <taxon>Aphididae</taxon>
        <taxon>Aphidini</taxon>
        <taxon>Aphis</taxon>
        <taxon>Aphis</taxon>
    </lineage>
</organism>
<proteinExistence type="predicted"/>
<evidence type="ECO:0000313" key="3">
    <source>
        <dbReference type="Proteomes" id="UP000475862"/>
    </source>
</evidence>
<accession>A0A6G0TE35</accession>
<dbReference type="EMBL" id="VYZN01000042">
    <property type="protein sequence ID" value="KAE9530885.1"/>
    <property type="molecule type" value="Genomic_DNA"/>
</dbReference>
<reference evidence="2 3" key="1">
    <citation type="submission" date="2019-08" db="EMBL/GenBank/DDBJ databases">
        <title>The genome of the soybean aphid Biotype 1, its phylome, world population structure and adaptation to the North American continent.</title>
        <authorList>
            <person name="Giordano R."/>
            <person name="Donthu R.K."/>
            <person name="Hernandez A.G."/>
            <person name="Wright C.L."/>
            <person name="Zimin A.V."/>
        </authorList>
    </citation>
    <scope>NUCLEOTIDE SEQUENCE [LARGE SCALE GENOMIC DNA]</scope>
    <source>
        <tissue evidence="2">Whole aphids</tissue>
    </source>
</reference>
<feature type="region of interest" description="Disordered" evidence="1">
    <location>
        <begin position="182"/>
        <end position="208"/>
    </location>
</feature>
<dbReference type="Proteomes" id="UP000475862">
    <property type="component" value="Unassembled WGS sequence"/>
</dbReference>
<feature type="compositionally biased region" description="Polar residues" evidence="1">
    <location>
        <begin position="197"/>
        <end position="208"/>
    </location>
</feature>
<protein>
    <submittedName>
        <fullName evidence="2">Uncharacterized protein</fullName>
    </submittedName>
</protein>
<dbReference type="AlphaFoldDB" id="A0A6G0TE35"/>